<name>A0A0A0I130_CLOBO</name>
<accession>A0A0A0I130</accession>
<evidence type="ECO:0000313" key="2">
    <source>
        <dbReference type="Proteomes" id="UP000030014"/>
    </source>
</evidence>
<sequence>MINMIENINDSTPSNFIYDFMWIAEYDDGELLTEYNPQYNPRTTDFYSIDKSKLLRYGYIGSGLRVYFNVYDGIFNINNSTYEIFFKYNNQLYSLTNMLGVKYNDIIQFKRRTAYFNPLTGESCGSMNGNIDSYNIGWKSKLYIGNIEFSVKAIYSIQKNELPLLQIKIVPNQDFQNCEVVIRKDRLIEYNYPCNMKSNIGGELQWVVR</sequence>
<organism evidence="1 2">
    <name type="scientific">Clostridium botulinum C/D str. DC5</name>
    <dbReference type="NCBI Taxonomy" id="1443128"/>
    <lineage>
        <taxon>Bacteria</taxon>
        <taxon>Bacillati</taxon>
        <taxon>Bacillota</taxon>
        <taxon>Clostridia</taxon>
        <taxon>Eubacteriales</taxon>
        <taxon>Clostridiaceae</taxon>
        <taxon>Clostridium</taxon>
    </lineage>
</organism>
<dbReference type="AlphaFoldDB" id="A0A0A0I130"/>
<reference evidence="1 2" key="1">
    <citation type="submission" date="2014-01" db="EMBL/GenBank/DDBJ databases">
        <title>Plasmidome dynamics in the species complex Clostridium novyi sensu lato converts strains of independent lineages into distinctly different pathogens.</title>
        <authorList>
            <person name="Skarin H."/>
            <person name="Segerman B."/>
        </authorList>
    </citation>
    <scope>NUCLEOTIDE SEQUENCE [LARGE SCALE GENOMIC DNA]</scope>
    <source>
        <strain evidence="1 2">DC5</strain>
    </source>
</reference>
<protein>
    <submittedName>
        <fullName evidence="1">Uncharacterized protein</fullName>
    </submittedName>
</protein>
<comment type="caution">
    <text evidence="1">The sequence shown here is derived from an EMBL/GenBank/DDBJ whole genome shotgun (WGS) entry which is preliminary data.</text>
</comment>
<dbReference type="EMBL" id="JDRY01000170">
    <property type="protein sequence ID" value="KGM93320.1"/>
    <property type="molecule type" value="Genomic_DNA"/>
</dbReference>
<gene>
    <name evidence="1" type="ORF">Z955_15190</name>
</gene>
<proteinExistence type="predicted"/>
<dbReference type="Proteomes" id="UP000030014">
    <property type="component" value="Unassembled WGS sequence"/>
</dbReference>
<evidence type="ECO:0000313" key="1">
    <source>
        <dbReference type="EMBL" id="KGM93320.1"/>
    </source>
</evidence>
<dbReference type="RefSeq" id="WP_039260147.1">
    <property type="nucleotide sequence ID" value="NZ_JDRY01000170.1"/>
</dbReference>